<dbReference type="Proteomes" id="UP000286997">
    <property type="component" value="Unassembled WGS sequence"/>
</dbReference>
<evidence type="ECO:0000259" key="1">
    <source>
        <dbReference type="Pfam" id="PF00144"/>
    </source>
</evidence>
<dbReference type="OrthoDB" id="5377431at2"/>
<evidence type="ECO:0000313" key="3">
    <source>
        <dbReference type="Proteomes" id="UP000286997"/>
    </source>
</evidence>
<organism evidence="2 3">
    <name type="scientific">Methylobacterium oryzihabitans</name>
    <dbReference type="NCBI Taxonomy" id="2499852"/>
    <lineage>
        <taxon>Bacteria</taxon>
        <taxon>Pseudomonadati</taxon>
        <taxon>Pseudomonadota</taxon>
        <taxon>Alphaproteobacteria</taxon>
        <taxon>Hyphomicrobiales</taxon>
        <taxon>Methylobacteriaceae</taxon>
        <taxon>Methylobacterium</taxon>
    </lineage>
</organism>
<comment type="caution">
    <text evidence="2">The sequence shown here is derived from an EMBL/GenBank/DDBJ whole genome shotgun (WGS) entry which is preliminary data.</text>
</comment>
<proteinExistence type="predicted"/>
<dbReference type="InterPro" id="IPR001466">
    <property type="entry name" value="Beta-lactam-related"/>
</dbReference>
<feature type="domain" description="Beta-lactamase-related" evidence="1">
    <location>
        <begin position="64"/>
        <end position="388"/>
    </location>
</feature>
<dbReference type="EMBL" id="SACP01000007">
    <property type="protein sequence ID" value="RVU19108.1"/>
    <property type="molecule type" value="Genomic_DNA"/>
</dbReference>
<sequence length="408" mass="43563">MIPDRHEEATRMARSRIGRYLRHWLMPLVLAAGPPAAAQDGGTWRSTPAAAMSDRDADALRPVVDRLVGQAVTAEAIPGVIVGVSWQGRRSYFGYAATGGQPFGSDTIVEVGSITKVFTTALFAQALREGRMQAEAPLRSLMPERRLSACTGRITPLQLADFQSGMPELPPDVPRDLAQRGIDTYTARDFLDWVARWPGGGDGDDCALPAPYRYSNASIGLLGILVAERLGAPWADLVHSRITAPLGMGSTAIRVPEEQRDRLAQGHGPGGRPVMPWPVFAWYAAGALRSTAADMLAFGEAALGHPTVNGAPVPPALTQAFRDAMAPIYRPEGQSFAQAMAWQVETGDPEAGQHPVFMKAGGTDGFNSVIAVNPSKDLAIFIGASRAQSGIPRLGVMLARQIRGEALR</sequence>
<dbReference type="PANTHER" id="PTHR46825">
    <property type="entry name" value="D-ALANYL-D-ALANINE-CARBOXYPEPTIDASE/ENDOPEPTIDASE AMPH"/>
    <property type="match status" value="1"/>
</dbReference>
<dbReference type="InterPro" id="IPR012338">
    <property type="entry name" value="Beta-lactam/transpept-like"/>
</dbReference>
<dbReference type="AlphaFoldDB" id="A0A3S2VBV5"/>
<dbReference type="InterPro" id="IPR050491">
    <property type="entry name" value="AmpC-like"/>
</dbReference>
<dbReference type="Pfam" id="PF00144">
    <property type="entry name" value="Beta-lactamase"/>
    <property type="match status" value="1"/>
</dbReference>
<name>A0A3S2VBV5_9HYPH</name>
<keyword evidence="3" id="KW-1185">Reference proteome</keyword>
<dbReference type="PANTHER" id="PTHR46825:SF8">
    <property type="entry name" value="BETA-LACTAMASE-RELATED"/>
    <property type="match status" value="1"/>
</dbReference>
<accession>A0A3S2VBV5</accession>
<gene>
    <name evidence="2" type="ORF">EOE48_09450</name>
</gene>
<evidence type="ECO:0000313" key="2">
    <source>
        <dbReference type="EMBL" id="RVU19108.1"/>
    </source>
</evidence>
<dbReference type="Gene3D" id="3.40.710.10">
    <property type="entry name" value="DD-peptidase/beta-lactamase superfamily"/>
    <property type="match status" value="1"/>
</dbReference>
<dbReference type="SUPFAM" id="SSF56601">
    <property type="entry name" value="beta-lactamase/transpeptidase-like"/>
    <property type="match status" value="1"/>
</dbReference>
<reference evidence="2 3" key="1">
    <citation type="submission" date="2019-01" db="EMBL/GenBank/DDBJ databases">
        <authorList>
            <person name="Chen W.-M."/>
        </authorList>
    </citation>
    <scope>NUCLEOTIDE SEQUENCE [LARGE SCALE GENOMIC DNA]</scope>
    <source>
        <strain evidence="2 3">TER-1</strain>
    </source>
</reference>
<protein>
    <recommendedName>
        <fullName evidence="1">Beta-lactamase-related domain-containing protein</fullName>
    </recommendedName>
</protein>